<dbReference type="NCBIfam" id="TIGR00966">
    <property type="entry name" value="transloc_SecF"/>
    <property type="match status" value="1"/>
</dbReference>
<dbReference type="NCBIfam" id="TIGR00916">
    <property type="entry name" value="2A0604s01"/>
    <property type="match status" value="1"/>
</dbReference>
<keyword evidence="9 10" id="KW-0472">Membrane</keyword>
<feature type="domain" description="Protein export membrane protein SecD/SecF C-terminal" evidence="11">
    <location>
        <begin position="120"/>
        <end position="310"/>
    </location>
</feature>
<evidence type="ECO:0000313" key="15">
    <source>
        <dbReference type="EMBL" id="CAB4854934.1"/>
    </source>
</evidence>
<keyword evidence="6" id="KW-0653">Protein transport</keyword>
<dbReference type="PANTHER" id="PTHR30081:SF8">
    <property type="entry name" value="PROTEIN TRANSLOCASE SUBUNIT SECF"/>
    <property type="match status" value="1"/>
</dbReference>
<name>A0A6J7CDF7_9ZZZZ</name>
<evidence type="ECO:0000256" key="8">
    <source>
        <dbReference type="ARBA" id="ARBA00023010"/>
    </source>
</evidence>
<gene>
    <name evidence="12" type="ORF">UFOPK2242_00294</name>
    <name evidence="13" type="ORF">UFOPK2925_00066</name>
    <name evidence="14" type="ORF">UFOPK2996_00104</name>
    <name evidence="15" type="ORF">UFOPK3317_00003</name>
    <name evidence="16" type="ORF">UFOPK3974_00406</name>
    <name evidence="17" type="ORF">UFOPK4071_00067</name>
</gene>
<dbReference type="AlphaFoldDB" id="A0A6J7CDF7"/>
<evidence type="ECO:0000256" key="10">
    <source>
        <dbReference type="SAM" id="Phobius"/>
    </source>
</evidence>
<evidence type="ECO:0000313" key="14">
    <source>
        <dbReference type="EMBL" id="CAB4786332.1"/>
    </source>
</evidence>
<dbReference type="PRINTS" id="PR01755">
    <property type="entry name" value="SECFTRNLCASE"/>
</dbReference>
<dbReference type="Pfam" id="PF07549">
    <property type="entry name" value="Sec_GG"/>
    <property type="match status" value="1"/>
</dbReference>
<evidence type="ECO:0000256" key="6">
    <source>
        <dbReference type="ARBA" id="ARBA00022927"/>
    </source>
</evidence>
<dbReference type="InterPro" id="IPR055344">
    <property type="entry name" value="SecD_SecF_C_bact"/>
</dbReference>
<keyword evidence="8" id="KW-0811">Translocation</keyword>
<dbReference type="EMBL" id="CAEZWM010000020">
    <property type="protein sequence ID" value="CAB4649160.1"/>
    <property type="molecule type" value="Genomic_DNA"/>
</dbReference>
<evidence type="ECO:0000256" key="4">
    <source>
        <dbReference type="ARBA" id="ARBA00022475"/>
    </source>
</evidence>
<accession>A0A6J7CDF7</accession>
<evidence type="ECO:0000313" key="17">
    <source>
        <dbReference type="EMBL" id="CAB5000108.1"/>
    </source>
</evidence>
<dbReference type="GO" id="GO:0006886">
    <property type="term" value="P:intracellular protein transport"/>
    <property type="evidence" value="ECO:0007669"/>
    <property type="project" value="InterPro"/>
</dbReference>
<dbReference type="InterPro" id="IPR048634">
    <property type="entry name" value="SecD_SecF_C"/>
</dbReference>
<reference evidence="15" key="1">
    <citation type="submission" date="2020-05" db="EMBL/GenBank/DDBJ databases">
        <authorList>
            <person name="Chiriac C."/>
            <person name="Salcher M."/>
            <person name="Ghai R."/>
            <person name="Kavagutti S V."/>
        </authorList>
    </citation>
    <scope>NUCLEOTIDE SEQUENCE</scope>
</reference>
<evidence type="ECO:0000259" key="11">
    <source>
        <dbReference type="Pfam" id="PF02355"/>
    </source>
</evidence>
<dbReference type="HAMAP" id="MF_01464_B">
    <property type="entry name" value="SecF_B"/>
    <property type="match status" value="1"/>
</dbReference>
<evidence type="ECO:0000256" key="5">
    <source>
        <dbReference type="ARBA" id="ARBA00022692"/>
    </source>
</evidence>
<evidence type="ECO:0000313" key="16">
    <source>
        <dbReference type="EMBL" id="CAB4981848.1"/>
    </source>
</evidence>
<dbReference type="EMBL" id="CAFBPF010000003">
    <property type="protein sequence ID" value="CAB5000108.1"/>
    <property type="molecule type" value="Genomic_DNA"/>
</dbReference>
<sequence length="359" mass="38659">MPHSDGRRHTLADLYHENTEFDFLHRIWRWALVSGLFLAIGLAAFGIRGGLNFGIDFTGGTAFQVTAQGANPSASGVRAVLVEAGIPDAKIVIVGGTTLRVQTKDLTASEQEKVRAAIAGYAEVSATTVSISDVSATWGDQVSSKAWRALLIFFVVIALYLAIRFEFKMSIAAILAVVHDILITVGIYAITGFEVTPATVVAFLTILGFSLYDTVVVFDKIKENESSLGSTSGESYTDMANRSLNQVLMRSINTSFVALLPVASLLVVGVWIMGALSLRDFGLALFVGLMSGAYSSIFVATPILAWWKEREPRNRMIAGRAERRSVRVAASSSGDVSLDSVPAAIVAPKPRRAKGQKRR</sequence>
<organism evidence="15">
    <name type="scientific">freshwater metagenome</name>
    <dbReference type="NCBI Taxonomy" id="449393"/>
    <lineage>
        <taxon>unclassified sequences</taxon>
        <taxon>metagenomes</taxon>
        <taxon>ecological metagenomes</taxon>
    </lineage>
</organism>
<dbReference type="GO" id="GO:0015450">
    <property type="term" value="F:protein-transporting ATPase activity"/>
    <property type="evidence" value="ECO:0007669"/>
    <property type="project" value="InterPro"/>
</dbReference>
<dbReference type="EMBL" id="CAFAAH010000004">
    <property type="protein sequence ID" value="CAB4786332.1"/>
    <property type="molecule type" value="Genomic_DNA"/>
</dbReference>
<comment type="subcellular location">
    <subcellularLocation>
        <location evidence="1">Cell membrane</location>
        <topology evidence="1">Multi-pass membrane protein</topology>
    </subcellularLocation>
</comment>
<dbReference type="Pfam" id="PF02355">
    <property type="entry name" value="SecD_SecF_C"/>
    <property type="match status" value="1"/>
</dbReference>
<evidence type="ECO:0000256" key="7">
    <source>
        <dbReference type="ARBA" id="ARBA00022989"/>
    </source>
</evidence>
<feature type="transmembrane region" description="Helical" evidence="10">
    <location>
        <begin position="283"/>
        <end position="307"/>
    </location>
</feature>
<dbReference type="EMBL" id="CAEZZU010000003">
    <property type="protein sequence ID" value="CAB4767412.1"/>
    <property type="molecule type" value="Genomic_DNA"/>
</dbReference>
<dbReference type="SUPFAM" id="SSF82866">
    <property type="entry name" value="Multidrug efflux transporter AcrB transmembrane domain"/>
    <property type="match status" value="1"/>
</dbReference>
<dbReference type="GO" id="GO:0005886">
    <property type="term" value="C:plasma membrane"/>
    <property type="evidence" value="ECO:0007669"/>
    <property type="project" value="UniProtKB-SubCell"/>
</dbReference>
<keyword evidence="7 10" id="KW-1133">Transmembrane helix</keyword>
<dbReference type="InterPro" id="IPR005665">
    <property type="entry name" value="SecF_bac"/>
</dbReference>
<dbReference type="InterPro" id="IPR022646">
    <property type="entry name" value="SecD/SecF_CS"/>
</dbReference>
<feature type="transmembrane region" description="Helical" evidence="10">
    <location>
        <begin position="146"/>
        <end position="163"/>
    </location>
</feature>
<evidence type="ECO:0000256" key="2">
    <source>
        <dbReference type="ARBA" id="ARBA00015792"/>
    </source>
</evidence>
<feature type="transmembrane region" description="Helical" evidence="10">
    <location>
        <begin position="197"/>
        <end position="218"/>
    </location>
</feature>
<dbReference type="InterPro" id="IPR022645">
    <property type="entry name" value="SecD/SecF_bac"/>
</dbReference>
<feature type="transmembrane region" description="Helical" evidence="10">
    <location>
        <begin position="27"/>
        <end position="47"/>
    </location>
</feature>
<proteinExistence type="inferred from homology"/>
<dbReference type="Gene3D" id="1.20.1640.10">
    <property type="entry name" value="Multidrug efflux transporter AcrB transmembrane domain"/>
    <property type="match status" value="1"/>
</dbReference>
<evidence type="ECO:0000256" key="9">
    <source>
        <dbReference type="ARBA" id="ARBA00023136"/>
    </source>
</evidence>
<keyword evidence="5 10" id="KW-0812">Transmembrane</keyword>
<keyword evidence="3" id="KW-0813">Transport</keyword>
<feature type="transmembrane region" description="Helical" evidence="10">
    <location>
        <begin position="170"/>
        <end position="191"/>
    </location>
</feature>
<protein>
    <recommendedName>
        <fullName evidence="2">Protein translocase subunit SecF</fullName>
    </recommendedName>
</protein>
<dbReference type="EMBL" id="CAFBOR010000036">
    <property type="protein sequence ID" value="CAB4981848.1"/>
    <property type="molecule type" value="Genomic_DNA"/>
</dbReference>
<evidence type="ECO:0000256" key="1">
    <source>
        <dbReference type="ARBA" id="ARBA00004651"/>
    </source>
</evidence>
<dbReference type="PANTHER" id="PTHR30081">
    <property type="entry name" value="PROTEIN-EXPORT MEMBRANE PROTEIN SEC"/>
    <property type="match status" value="1"/>
</dbReference>
<dbReference type="InterPro" id="IPR022813">
    <property type="entry name" value="SecD/SecF_arch_bac"/>
</dbReference>
<evidence type="ECO:0000313" key="13">
    <source>
        <dbReference type="EMBL" id="CAB4767412.1"/>
    </source>
</evidence>
<evidence type="ECO:0000313" key="12">
    <source>
        <dbReference type="EMBL" id="CAB4649160.1"/>
    </source>
</evidence>
<dbReference type="EMBL" id="CAFBLK010000001">
    <property type="protein sequence ID" value="CAB4854934.1"/>
    <property type="molecule type" value="Genomic_DNA"/>
</dbReference>
<keyword evidence="4" id="KW-1003">Cell membrane</keyword>
<feature type="transmembrane region" description="Helical" evidence="10">
    <location>
        <begin position="256"/>
        <end position="277"/>
    </location>
</feature>
<evidence type="ECO:0000256" key="3">
    <source>
        <dbReference type="ARBA" id="ARBA00022448"/>
    </source>
</evidence>